<keyword evidence="2" id="KW-0732">Signal</keyword>
<keyword evidence="1" id="KW-0812">Transmembrane</keyword>
<dbReference type="OrthoDB" id="7873998at2"/>
<organism evidence="3 4">
    <name type="scientific">Euhalothece natronophila Z-M001</name>
    <dbReference type="NCBI Taxonomy" id="522448"/>
    <lineage>
        <taxon>Bacteria</taxon>
        <taxon>Bacillati</taxon>
        <taxon>Cyanobacteriota</taxon>
        <taxon>Cyanophyceae</taxon>
        <taxon>Oscillatoriophycideae</taxon>
        <taxon>Chroococcales</taxon>
        <taxon>Halothecacae</taxon>
        <taxon>Halothece cluster</taxon>
        <taxon>Euhalothece</taxon>
    </lineage>
</organism>
<evidence type="ECO:0008006" key="5">
    <source>
        <dbReference type="Google" id="ProtNLM"/>
    </source>
</evidence>
<dbReference type="RefSeq" id="WP_146296980.1">
    <property type="nucleotide sequence ID" value="NZ_CP042326.1"/>
</dbReference>
<keyword evidence="1" id="KW-0472">Membrane</keyword>
<evidence type="ECO:0000256" key="1">
    <source>
        <dbReference type="SAM" id="Phobius"/>
    </source>
</evidence>
<reference evidence="3" key="1">
    <citation type="submission" date="2019-08" db="EMBL/GenBank/DDBJ databases">
        <title>Carotenoids and Carotenoid Binding Proteins in the Halophilic Cyanobacterium Euhalothece sp. ZM00.</title>
        <authorList>
            <person name="Cho S.M."/>
            <person name="Song J.Y."/>
            <person name="Park Y.-I."/>
        </authorList>
    </citation>
    <scope>NUCLEOTIDE SEQUENCE [LARGE SCALE GENOMIC DNA]</scope>
    <source>
        <strain evidence="3">Z-M001</strain>
    </source>
</reference>
<evidence type="ECO:0000313" key="4">
    <source>
        <dbReference type="Proteomes" id="UP000318453"/>
    </source>
</evidence>
<keyword evidence="4" id="KW-1185">Reference proteome</keyword>
<sequence>MKTITQQFQKTLKLKRFLAIVVLLFSFFLFAQPASAHLVETRYNPKDNSLEIQALFSTGELFDGADVVIHPPSNSNYLEIHGFTDEDGKFVFHPDYSIPGVWSVEIGDEDYSNHWDMITVPVTERDIQIDEISHVDLDIPDHHHYNFASQIAVGAIALTCGICVQLFRGKLKF</sequence>
<feature type="chain" id="PRO_5023010034" description="DUF4198 domain-containing protein" evidence="2">
    <location>
        <begin position="37"/>
        <end position="173"/>
    </location>
</feature>
<name>A0A5B8NQ57_9CHRO</name>
<accession>A0A5B8NQ57</accession>
<dbReference type="Proteomes" id="UP000318453">
    <property type="component" value="Chromosome"/>
</dbReference>
<gene>
    <name evidence="3" type="ORF">FRE64_15060</name>
</gene>
<feature type="transmembrane region" description="Helical" evidence="1">
    <location>
        <begin position="147"/>
        <end position="167"/>
    </location>
</feature>
<dbReference type="AlphaFoldDB" id="A0A5B8NQ57"/>
<protein>
    <recommendedName>
        <fullName evidence="5">DUF4198 domain-containing protein</fullName>
    </recommendedName>
</protein>
<evidence type="ECO:0000256" key="2">
    <source>
        <dbReference type="SAM" id="SignalP"/>
    </source>
</evidence>
<keyword evidence="1" id="KW-1133">Transmembrane helix</keyword>
<dbReference type="KEGG" id="enn:FRE64_15060"/>
<dbReference type="EMBL" id="CP042326">
    <property type="protein sequence ID" value="QDZ41144.1"/>
    <property type="molecule type" value="Genomic_DNA"/>
</dbReference>
<feature type="signal peptide" evidence="2">
    <location>
        <begin position="1"/>
        <end position="36"/>
    </location>
</feature>
<evidence type="ECO:0000313" key="3">
    <source>
        <dbReference type="EMBL" id="QDZ41144.1"/>
    </source>
</evidence>
<proteinExistence type="predicted"/>